<dbReference type="InterPro" id="IPR029479">
    <property type="entry name" value="Nitroreductase"/>
</dbReference>
<keyword evidence="3 8" id="KW-0285">Flavoprotein</keyword>
<dbReference type="RefSeq" id="WP_279245713.1">
    <property type="nucleotide sequence ID" value="NZ_SHNN01000002.1"/>
</dbReference>
<comment type="similarity">
    <text evidence="2 8">Belongs to the nitroreductase family.</text>
</comment>
<evidence type="ECO:0000256" key="5">
    <source>
        <dbReference type="ARBA" id="ARBA00022857"/>
    </source>
</evidence>
<comment type="caution">
    <text evidence="10">The sequence shown here is derived from an EMBL/GenBank/DDBJ whole genome shotgun (WGS) entry which is preliminary data.</text>
</comment>
<evidence type="ECO:0000256" key="2">
    <source>
        <dbReference type="ARBA" id="ARBA00007118"/>
    </source>
</evidence>
<evidence type="ECO:0000256" key="1">
    <source>
        <dbReference type="ARBA" id="ARBA00001917"/>
    </source>
</evidence>
<dbReference type="SUPFAM" id="SSF55469">
    <property type="entry name" value="FMN-dependent nitroreductase-like"/>
    <property type="match status" value="1"/>
</dbReference>
<reference evidence="10" key="1">
    <citation type="submission" date="2019-02" db="EMBL/GenBank/DDBJ databases">
        <authorList>
            <person name="Li S.-H."/>
        </authorList>
    </citation>
    <scope>NUCLEOTIDE SEQUENCE</scope>
    <source>
        <strain evidence="10">IMCC14734</strain>
    </source>
</reference>
<dbReference type="EC" id="1.-.-.-" evidence="8"/>
<keyword evidence="4 8" id="KW-0288">FMN</keyword>
<evidence type="ECO:0000256" key="3">
    <source>
        <dbReference type="ARBA" id="ARBA00022630"/>
    </source>
</evidence>
<evidence type="ECO:0000256" key="4">
    <source>
        <dbReference type="ARBA" id="ARBA00022643"/>
    </source>
</evidence>
<evidence type="ECO:0000256" key="6">
    <source>
        <dbReference type="ARBA" id="ARBA00023002"/>
    </source>
</evidence>
<accession>A0ABT3THB5</accession>
<evidence type="ECO:0000313" key="10">
    <source>
        <dbReference type="EMBL" id="MCX2981717.1"/>
    </source>
</evidence>
<dbReference type="EMBL" id="SHNN01000002">
    <property type="protein sequence ID" value="MCX2981717.1"/>
    <property type="molecule type" value="Genomic_DNA"/>
</dbReference>
<protein>
    <recommendedName>
        <fullName evidence="8">Putative NAD(P)H nitroreductase</fullName>
        <ecNumber evidence="8">1.-.-.-</ecNumber>
    </recommendedName>
</protein>
<name>A0ABT3THB5_9GAMM</name>
<dbReference type="PIRSF" id="PIRSF000232">
    <property type="entry name" value="YdjA"/>
    <property type="match status" value="1"/>
</dbReference>
<feature type="domain" description="Nitroreductase" evidence="9">
    <location>
        <begin position="20"/>
        <end position="164"/>
    </location>
</feature>
<organism evidence="10 11">
    <name type="scientific">Candidatus Litorirhabdus singularis</name>
    <dbReference type="NCBI Taxonomy" id="2518993"/>
    <lineage>
        <taxon>Bacteria</taxon>
        <taxon>Pseudomonadati</taxon>
        <taxon>Pseudomonadota</taxon>
        <taxon>Gammaproteobacteria</taxon>
        <taxon>Cellvibrionales</taxon>
        <taxon>Halieaceae</taxon>
        <taxon>Candidatus Litorirhabdus</taxon>
    </lineage>
</organism>
<dbReference type="PANTHER" id="PTHR43821:SF1">
    <property type="entry name" value="NAD(P)H NITROREDUCTASE YDJA-RELATED"/>
    <property type="match status" value="1"/>
</dbReference>
<dbReference type="InterPro" id="IPR026021">
    <property type="entry name" value="YdjA-like"/>
</dbReference>
<dbReference type="Gene3D" id="3.40.109.10">
    <property type="entry name" value="NADH Oxidase"/>
    <property type="match status" value="1"/>
</dbReference>
<gene>
    <name evidence="10" type="ORF">EYC98_12690</name>
</gene>
<keyword evidence="5 8" id="KW-0521">NADP</keyword>
<comment type="cofactor">
    <cofactor evidence="1 8">
        <name>FMN</name>
        <dbReference type="ChEBI" id="CHEBI:58210"/>
    </cofactor>
</comment>
<evidence type="ECO:0000259" key="9">
    <source>
        <dbReference type="Pfam" id="PF00881"/>
    </source>
</evidence>
<dbReference type="PANTHER" id="PTHR43821">
    <property type="entry name" value="NAD(P)H NITROREDUCTASE YDJA-RELATED"/>
    <property type="match status" value="1"/>
</dbReference>
<sequence>MSDVLKFLQQRNSAPRLCAPGPDAAQVEGLLQAALRVPDHAWLQPWRFNVITGAGRDRLGQVFVDALLANDPLAAAAAQDKARAAPLRAPVLIVVSCLVQPHPKVPRDEQLLSAGCAAHSILLAAEAMGYAGVWRTGSYATDHTVKTALEHEPSQEIVAFLYLGSRDSEAKQLPLREVDNYVKYWNQ</sequence>
<dbReference type="CDD" id="cd02135">
    <property type="entry name" value="YdjA-like"/>
    <property type="match status" value="1"/>
</dbReference>
<evidence type="ECO:0000313" key="11">
    <source>
        <dbReference type="Proteomes" id="UP001143362"/>
    </source>
</evidence>
<proteinExistence type="inferred from homology"/>
<dbReference type="InterPro" id="IPR052530">
    <property type="entry name" value="NAD(P)H_nitroreductase"/>
</dbReference>
<evidence type="ECO:0000256" key="8">
    <source>
        <dbReference type="PIRNR" id="PIRNR000232"/>
    </source>
</evidence>
<keyword evidence="6 8" id="KW-0560">Oxidoreductase</keyword>
<keyword evidence="11" id="KW-1185">Reference proteome</keyword>
<dbReference type="Pfam" id="PF00881">
    <property type="entry name" value="Nitroreductase"/>
    <property type="match status" value="1"/>
</dbReference>
<dbReference type="InterPro" id="IPR000415">
    <property type="entry name" value="Nitroreductase-like"/>
</dbReference>
<keyword evidence="7 8" id="KW-0520">NAD</keyword>
<evidence type="ECO:0000256" key="7">
    <source>
        <dbReference type="ARBA" id="ARBA00023027"/>
    </source>
</evidence>
<dbReference type="Proteomes" id="UP001143362">
    <property type="component" value="Unassembled WGS sequence"/>
</dbReference>